<dbReference type="CDD" id="cd00118">
    <property type="entry name" value="LysM"/>
    <property type="match status" value="4"/>
</dbReference>
<evidence type="ECO:0000259" key="1">
    <source>
        <dbReference type="PROSITE" id="PS50943"/>
    </source>
</evidence>
<feature type="domain" description="LysM" evidence="2">
    <location>
        <begin position="356"/>
        <end position="399"/>
    </location>
</feature>
<dbReference type="Gene3D" id="3.10.350.10">
    <property type="entry name" value="LysM domain"/>
    <property type="match status" value="4"/>
</dbReference>
<dbReference type="SUPFAM" id="SSF54106">
    <property type="entry name" value="LysM domain"/>
    <property type="match status" value="4"/>
</dbReference>
<dbReference type="Proteomes" id="UP000749320">
    <property type="component" value="Unassembled WGS sequence"/>
</dbReference>
<gene>
    <name evidence="3" type="ORF">K8V91_00380</name>
</gene>
<dbReference type="InterPro" id="IPR001387">
    <property type="entry name" value="Cro/C1-type_HTH"/>
</dbReference>
<evidence type="ECO:0000313" key="3">
    <source>
        <dbReference type="EMBL" id="HJF39352.1"/>
    </source>
</evidence>
<sequence>MAKKIVIDAGHGGEDPGTSANGIVEKDLTLKISEYLHKRFDELGIPNEMTRTGDVTLGPDDRPTKAQSFYGNSSDVILLSNHVNAGGGDGAEIIYSLRNSDKLSNLIAQEFAKAGQNVRKYYQRRLPSDPSKDYYYILRDTPNNESLIIEYGFVDSTGDDVDQLKNNWEELAEAVVRAVASYVGVPYSGGSSSGTSYVVKSGDTLWSIAKKYGVSVDELKEKNNLSSNALSINQILIIPTKDETVDEDNGDYYTVVAGDTLYGIANRYGLTVDELKSLNNLTSNTLNIGQKLLIKPTDTSDGSLETYTVKKGDNLYKIALQYDTTVDALKTLNGLTSNLLSIGQVLKIPSSSTNEMVYTVVAGDNLYQIARRFGTTVAAIMSRNNLTTNLLSIGQKLIIP</sequence>
<dbReference type="GO" id="GO:0009253">
    <property type="term" value="P:peptidoglycan catabolic process"/>
    <property type="evidence" value="ECO:0007669"/>
    <property type="project" value="InterPro"/>
</dbReference>
<dbReference type="CDD" id="cd02696">
    <property type="entry name" value="MurNAc-LAA"/>
    <property type="match status" value="1"/>
</dbReference>
<reference evidence="3" key="1">
    <citation type="journal article" date="2021" name="PeerJ">
        <title>Extensive microbial diversity within the chicken gut microbiome revealed by metagenomics and culture.</title>
        <authorList>
            <person name="Gilroy R."/>
            <person name="Ravi A."/>
            <person name="Getino M."/>
            <person name="Pursley I."/>
            <person name="Horton D.L."/>
            <person name="Alikhan N.F."/>
            <person name="Baker D."/>
            <person name="Gharbi K."/>
            <person name="Hall N."/>
            <person name="Watson M."/>
            <person name="Adriaenssens E.M."/>
            <person name="Foster-Nyarko E."/>
            <person name="Jarju S."/>
            <person name="Secka A."/>
            <person name="Antonio M."/>
            <person name="Oren A."/>
            <person name="Chaudhuri R.R."/>
            <person name="La Ragione R."/>
            <person name="Hildebrand F."/>
            <person name="Pallen M.J."/>
        </authorList>
    </citation>
    <scope>NUCLEOTIDE SEQUENCE</scope>
    <source>
        <strain evidence="3">CHK193-16274</strain>
    </source>
</reference>
<feature type="domain" description="LysM" evidence="2">
    <location>
        <begin position="195"/>
        <end position="238"/>
    </location>
</feature>
<proteinExistence type="predicted"/>
<comment type="caution">
    <text evidence="3">The sequence shown here is derived from an EMBL/GenBank/DDBJ whole genome shotgun (WGS) entry which is preliminary data.</text>
</comment>
<dbReference type="InterPro" id="IPR018392">
    <property type="entry name" value="LysM"/>
</dbReference>
<feature type="domain" description="LysM" evidence="2">
    <location>
        <begin position="305"/>
        <end position="348"/>
    </location>
</feature>
<evidence type="ECO:0000313" key="4">
    <source>
        <dbReference type="Proteomes" id="UP000749320"/>
    </source>
</evidence>
<dbReference type="PANTHER" id="PTHR33734:SF22">
    <property type="entry name" value="MEMBRANE-BOUND LYTIC MUREIN TRANSGLYCOSYLASE D"/>
    <property type="match status" value="1"/>
</dbReference>
<dbReference type="PANTHER" id="PTHR33734">
    <property type="entry name" value="LYSM DOMAIN-CONTAINING GPI-ANCHORED PROTEIN 2"/>
    <property type="match status" value="1"/>
</dbReference>
<dbReference type="InterPro" id="IPR002508">
    <property type="entry name" value="MurNAc-LAA_cat"/>
</dbReference>
<dbReference type="Gene3D" id="3.40.630.40">
    <property type="entry name" value="Zn-dependent exopeptidases"/>
    <property type="match status" value="1"/>
</dbReference>
<dbReference type="InterPro" id="IPR036779">
    <property type="entry name" value="LysM_dom_sf"/>
</dbReference>
<name>A0A921G8V3_9FIRM</name>
<dbReference type="Pfam" id="PF01476">
    <property type="entry name" value="LysM"/>
    <property type="match status" value="4"/>
</dbReference>
<reference evidence="3" key="2">
    <citation type="submission" date="2021-09" db="EMBL/GenBank/DDBJ databases">
        <authorList>
            <person name="Gilroy R."/>
        </authorList>
    </citation>
    <scope>NUCLEOTIDE SEQUENCE</scope>
    <source>
        <strain evidence="3">CHK193-16274</strain>
    </source>
</reference>
<dbReference type="PROSITE" id="PS50943">
    <property type="entry name" value="HTH_CROC1"/>
    <property type="match status" value="1"/>
</dbReference>
<dbReference type="SUPFAM" id="SSF53187">
    <property type="entry name" value="Zn-dependent exopeptidases"/>
    <property type="match status" value="1"/>
</dbReference>
<evidence type="ECO:0000259" key="2">
    <source>
        <dbReference type="PROSITE" id="PS51782"/>
    </source>
</evidence>
<protein>
    <submittedName>
        <fullName evidence="3">LysM peptidoglycan-binding domain-containing protein</fullName>
    </submittedName>
</protein>
<dbReference type="Pfam" id="PF01520">
    <property type="entry name" value="Amidase_3"/>
    <property type="match status" value="1"/>
</dbReference>
<dbReference type="SMART" id="SM00646">
    <property type="entry name" value="Ami_3"/>
    <property type="match status" value="1"/>
</dbReference>
<dbReference type="AlphaFoldDB" id="A0A921G8V3"/>
<dbReference type="PROSITE" id="PS51782">
    <property type="entry name" value="LYSM"/>
    <property type="match status" value="4"/>
</dbReference>
<feature type="domain" description="LysM" evidence="2">
    <location>
        <begin position="251"/>
        <end position="294"/>
    </location>
</feature>
<dbReference type="EMBL" id="DYWV01000012">
    <property type="protein sequence ID" value="HJF39352.1"/>
    <property type="molecule type" value="Genomic_DNA"/>
</dbReference>
<accession>A0A921G8V3</accession>
<dbReference type="GO" id="GO:0008932">
    <property type="term" value="F:lytic endotransglycosylase activity"/>
    <property type="evidence" value="ECO:0007669"/>
    <property type="project" value="TreeGrafter"/>
</dbReference>
<dbReference type="SMART" id="SM00257">
    <property type="entry name" value="LysM"/>
    <property type="match status" value="4"/>
</dbReference>
<feature type="domain" description="HTH cro/C1-type" evidence="1">
    <location>
        <begin position="201"/>
        <end position="219"/>
    </location>
</feature>
<dbReference type="GO" id="GO:0008745">
    <property type="term" value="F:N-acetylmuramoyl-L-alanine amidase activity"/>
    <property type="evidence" value="ECO:0007669"/>
    <property type="project" value="InterPro"/>
</dbReference>
<organism evidence="3 4">
    <name type="scientific">Thomasclavelia spiroformis</name>
    <dbReference type="NCBI Taxonomy" id="29348"/>
    <lineage>
        <taxon>Bacteria</taxon>
        <taxon>Bacillati</taxon>
        <taxon>Bacillota</taxon>
        <taxon>Erysipelotrichia</taxon>
        <taxon>Erysipelotrichales</taxon>
        <taxon>Coprobacillaceae</taxon>
        <taxon>Thomasclavelia</taxon>
    </lineage>
</organism>